<evidence type="ECO:0000313" key="8">
    <source>
        <dbReference type="Proteomes" id="UP000252707"/>
    </source>
</evidence>
<keyword evidence="8" id="KW-1185">Reference proteome</keyword>
<dbReference type="InterPro" id="IPR006143">
    <property type="entry name" value="RND_pump_MFP"/>
</dbReference>
<dbReference type="InterPro" id="IPR058627">
    <property type="entry name" value="MdtA-like_C"/>
</dbReference>
<feature type="signal peptide" evidence="3">
    <location>
        <begin position="1"/>
        <end position="24"/>
    </location>
</feature>
<dbReference type="InterPro" id="IPR058624">
    <property type="entry name" value="MdtA-like_HH"/>
</dbReference>
<dbReference type="Gene3D" id="1.10.287.470">
    <property type="entry name" value="Helix hairpin bin"/>
    <property type="match status" value="1"/>
</dbReference>
<dbReference type="GO" id="GO:1990281">
    <property type="term" value="C:efflux pump complex"/>
    <property type="evidence" value="ECO:0007669"/>
    <property type="project" value="TreeGrafter"/>
</dbReference>
<dbReference type="Gene3D" id="2.40.30.170">
    <property type="match status" value="1"/>
</dbReference>
<sequence length="353" mass="38442">MLKSNPFPLIALALLGLLPAAAQSQELPFPVGEASTSIVPLERTVDAVIEAVNQSTVSAQTSGRIVEINFDVDDLVPKDSIILRLRDTEQRAALEQAKAALKEAQARLREAGEEYTRIKGVYEKKLVAKAEMDRASANLEAARAKLASAEAAVRGAEEQLGYTVVRAPYAGVVLERHVELGEMASPGQPLMTGFSFEQLRAIANVPQVLVEQVRRFGQARVLLSGPEGRSLAAERINVLPYADSLSHTFKTRVLLPREVEGIYPGMFVKVAFRVGEQQRLLVPAKAVVHRSEVQGVYVIGQDGRVVLRQVRLGRTLDDGQVEILAGLEDGERIALDPIRAGLYLKEQQVGARS</sequence>
<protein>
    <submittedName>
        <fullName evidence="7">RND family efflux transporter MFP subunit</fullName>
    </submittedName>
</protein>
<organism evidence="7 8">
    <name type="scientific">Thioalbus denitrificans</name>
    <dbReference type="NCBI Taxonomy" id="547122"/>
    <lineage>
        <taxon>Bacteria</taxon>
        <taxon>Pseudomonadati</taxon>
        <taxon>Pseudomonadota</taxon>
        <taxon>Gammaproteobacteria</taxon>
        <taxon>Chromatiales</taxon>
        <taxon>Ectothiorhodospiraceae</taxon>
        <taxon>Thioalbus</taxon>
    </lineage>
</organism>
<dbReference type="Pfam" id="PF25954">
    <property type="entry name" value="Beta-barrel_RND_2"/>
    <property type="match status" value="1"/>
</dbReference>
<reference evidence="7 8" key="1">
    <citation type="submission" date="2018-07" db="EMBL/GenBank/DDBJ databases">
        <title>Genomic Encyclopedia of Type Strains, Phase IV (KMG-IV): sequencing the most valuable type-strain genomes for metagenomic binning, comparative biology and taxonomic classification.</title>
        <authorList>
            <person name="Goeker M."/>
        </authorList>
    </citation>
    <scope>NUCLEOTIDE SEQUENCE [LARGE SCALE GENOMIC DNA]</scope>
    <source>
        <strain evidence="7 8">DSM 26407</strain>
    </source>
</reference>
<evidence type="ECO:0000256" key="2">
    <source>
        <dbReference type="SAM" id="Coils"/>
    </source>
</evidence>
<evidence type="ECO:0000259" key="6">
    <source>
        <dbReference type="Pfam" id="PF25967"/>
    </source>
</evidence>
<keyword evidence="2" id="KW-0175">Coiled coil</keyword>
<keyword evidence="3" id="KW-0732">Signal</keyword>
<dbReference type="Gene3D" id="2.40.420.20">
    <property type="match status" value="1"/>
</dbReference>
<dbReference type="Proteomes" id="UP000252707">
    <property type="component" value="Unassembled WGS sequence"/>
</dbReference>
<accession>A0A369C5D7</accession>
<dbReference type="PANTHER" id="PTHR30469:SF18">
    <property type="entry name" value="RESISTANCE-NODULATION-CELL DIVISION (RND) EFFLUX MEMBRANE FUSION PROTEIN-RELATED"/>
    <property type="match status" value="1"/>
</dbReference>
<feature type="chain" id="PRO_5016944670" evidence="3">
    <location>
        <begin position="25"/>
        <end position="353"/>
    </location>
</feature>
<evidence type="ECO:0000256" key="1">
    <source>
        <dbReference type="ARBA" id="ARBA00009477"/>
    </source>
</evidence>
<dbReference type="SUPFAM" id="SSF111369">
    <property type="entry name" value="HlyD-like secretion proteins"/>
    <property type="match status" value="1"/>
</dbReference>
<dbReference type="EMBL" id="QPJY01000007">
    <property type="protein sequence ID" value="RCX28365.1"/>
    <property type="molecule type" value="Genomic_DNA"/>
</dbReference>
<dbReference type="OrthoDB" id="5730196at2"/>
<dbReference type="RefSeq" id="WP_114280303.1">
    <property type="nucleotide sequence ID" value="NZ_QPJY01000007.1"/>
</dbReference>
<feature type="domain" description="Multidrug resistance protein MdtA-like C-terminal permuted SH3" evidence="6">
    <location>
        <begin position="280"/>
        <end position="336"/>
    </location>
</feature>
<dbReference type="Pfam" id="PF25967">
    <property type="entry name" value="RND-MFP_C"/>
    <property type="match status" value="1"/>
</dbReference>
<comment type="similarity">
    <text evidence="1">Belongs to the membrane fusion protein (MFP) (TC 8.A.1) family.</text>
</comment>
<evidence type="ECO:0000259" key="4">
    <source>
        <dbReference type="Pfam" id="PF25876"/>
    </source>
</evidence>
<evidence type="ECO:0000313" key="7">
    <source>
        <dbReference type="EMBL" id="RCX28365.1"/>
    </source>
</evidence>
<dbReference type="PANTHER" id="PTHR30469">
    <property type="entry name" value="MULTIDRUG RESISTANCE PROTEIN MDTA"/>
    <property type="match status" value="1"/>
</dbReference>
<feature type="coiled-coil region" evidence="2">
    <location>
        <begin position="87"/>
        <end position="159"/>
    </location>
</feature>
<gene>
    <name evidence="7" type="ORF">DFQ59_107111</name>
</gene>
<comment type="caution">
    <text evidence="7">The sequence shown here is derived from an EMBL/GenBank/DDBJ whole genome shotgun (WGS) entry which is preliminary data.</text>
</comment>
<dbReference type="GO" id="GO:0015562">
    <property type="term" value="F:efflux transmembrane transporter activity"/>
    <property type="evidence" value="ECO:0007669"/>
    <property type="project" value="TreeGrafter"/>
</dbReference>
<proteinExistence type="inferred from homology"/>
<evidence type="ECO:0000259" key="5">
    <source>
        <dbReference type="Pfam" id="PF25954"/>
    </source>
</evidence>
<dbReference type="NCBIfam" id="TIGR01730">
    <property type="entry name" value="RND_mfp"/>
    <property type="match status" value="1"/>
</dbReference>
<dbReference type="InterPro" id="IPR058792">
    <property type="entry name" value="Beta-barrel_RND_2"/>
</dbReference>
<dbReference type="AlphaFoldDB" id="A0A369C5D7"/>
<dbReference type="Pfam" id="PF25876">
    <property type="entry name" value="HH_MFP_RND"/>
    <property type="match status" value="1"/>
</dbReference>
<evidence type="ECO:0000256" key="3">
    <source>
        <dbReference type="SAM" id="SignalP"/>
    </source>
</evidence>
<dbReference type="Gene3D" id="2.40.50.100">
    <property type="match status" value="1"/>
</dbReference>
<name>A0A369C5D7_9GAMM</name>
<feature type="domain" description="Multidrug resistance protein MdtA-like alpha-helical hairpin" evidence="4">
    <location>
        <begin position="94"/>
        <end position="163"/>
    </location>
</feature>
<feature type="domain" description="CusB-like beta-barrel" evidence="5">
    <location>
        <begin position="203"/>
        <end position="273"/>
    </location>
</feature>